<keyword evidence="2" id="KW-1133">Transmembrane helix</keyword>
<evidence type="ECO:0000313" key="3">
    <source>
        <dbReference type="EMBL" id="KZV54913.1"/>
    </source>
</evidence>
<keyword evidence="2" id="KW-0472">Membrane</keyword>
<protein>
    <submittedName>
        <fullName evidence="3">Uncharacterized protein</fullName>
    </submittedName>
</protein>
<reference evidence="3 4" key="1">
    <citation type="journal article" date="2015" name="Proc. Natl. Acad. Sci. U.S.A.">
        <title>The resurrection genome of Boea hygrometrica: A blueprint for survival of dehydration.</title>
        <authorList>
            <person name="Xiao L."/>
            <person name="Yang G."/>
            <person name="Zhang L."/>
            <person name="Yang X."/>
            <person name="Zhao S."/>
            <person name="Ji Z."/>
            <person name="Zhou Q."/>
            <person name="Hu M."/>
            <person name="Wang Y."/>
            <person name="Chen M."/>
            <person name="Xu Y."/>
            <person name="Jin H."/>
            <person name="Xiao X."/>
            <person name="Hu G."/>
            <person name="Bao F."/>
            <person name="Hu Y."/>
            <person name="Wan P."/>
            <person name="Li L."/>
            <person name="Deng X."/>
            <person name="Kuang T."/>
            <person name="Xiang C."/>
            <person name="Zhu J.K."/>
            <person name="Oliver M.J."/>
            <person name="He Y."/>
        </authorList>
    </citation>
    <scope>NUCLEOTIDE SEQUENCE [LARGE SCALE GENOMIC DNA]</scope>
    <source>
        <strain evidence="4">cv. XS01</strain>
    </source>
</reference>
<dbReference type="EMBL" id="KQ989072">
    <property type="protein sequence ID" value="KZV54913.1"/>
    <property type="molecule type" value="Genomic_DNA"/>
</dbReference>
<dbReference type="Proteomes" id="UP000250235">
    <property type="component" value="Unassembled WGS sequence"/>
</dbReference>
<accession>A0A2Z7D605</accession>
<evidence type="ECO:0000256" key="2">
    <source>
        <dbReference type="SAM" id="Phobius"/>
    </source>
</evidence>
<evidence type="ECO:0000313" key="4">
    <source>
        <dbReference type="Proteomes" id="UP000250235"/>
    </source>
</evidence>
<keyword evidence="2" id="KW-0812">Transmembrane</keyword>
<dbReference type="AlphaFoldDB" id="A0A2Z7D605"/>
<sequence>MALCDVVLALVLFPAFSVLMFRFHLGFECCSVFNVLAFRFLRVLERAMTYLMELCLISLAPFPVVAFSVRSVFQVIQLVVVLTQLEVSQEVGQFEESTGYNEDRRSAPSRTHSRHDEEEEVGDLPTPVERMDVVIARFQRMNPQVFNGDESSEDADSWLRNITGCEGERRYRTLISLLGLLETMRRVVNYHSSWARQRQVELFDAYGFPGYPAGRGADPARGAPGGESLKYSAVVSGSLDLKSYVSPSSKSGWHPLEDLIHRPDQLWDLSTAQS</sequence>
<feature type="region of interest" description="Disordered" evidence="1">
    <location>
        <begin position="96"/>
        <end position="123"/>
    </location>
</feature>
<proteinExistence type="predicted"/>
<feature type="transmembrane region" description="Helical" evidence="2">
    <location>
        <begin position="6"/>
        <end position="38"/>
    </location>
</feature>
<keyword evidence="4" id="KW-1185">Reference proteome</keyword>
<organism evidence="3 4">
    <name type="scientific">Dorcoceras hygrometricum</name>
    <dbReference type="NCBI Taxonomy" id="472368"/>
    <lineage>
        <taxon>Eukaryota</taxon>
        <taxon>Viridiplantae</taxon>
        <taxon>Streptophyta</taxon>
        <taxon>Embryophyta</taxon>
        <taxon>Tracheophyta</taxon>
        <taxon>Spermatophyta</taxon>
        <taxon>Magnoliopsida</taxon>
        <taxon>eudicotyledons</taxon>
        <taxon>Gunneridae</taxon>
        <taxon>Pentapetalae</taxon>
        <taxon>asterids</taxon>
        <taxon>lamiids</taxon>
        <taxon>Lamiales</taxon>
        <taxon>Gesneriaceae</taxon>
        <taxon>Didymocarpoideae</taxon>
        <taxon>Trichosporeae</taxon>
        <taxon>Loxocarpinae</taxon>
        <taxon>Dorcoceras</taxon>
    </lineage>
</organism>
<gene>
    <name evidence="3" type="ORF">F511_35829</name>
</gene>
<evidence type="ECO:0000256" key="1">
    <source>
        <dbReference type="SAM" id="MobiDB-lite"/>
    </source>
</evidence>
<name>A0A2Z7D605_9LAMI</name>
<feature type="transmembrane region" description="Helical" evidence="2">
    <location>
        <begin position="50"/>
        <end position="69"/>
    </location>
</feature>